<organism evidence="1 2">
    <name type="scientific">Candidatus Pristimantibacillus lignocellulolyticus</name>
    <dbReference type="NCBI Taxonomy" id="2994561"/>
    <lineage>
        <taxon>Bacteria</taxon>
        <taxon>Bacillati</taxon>
        <taxon>Bacillota</taxon>
        <taxon>Bacilli</taxon>
        <taxon>Bacillales</taxon>
        <taxon>Paenibacillaceae</taxon>
        <taxon>Candidatus Pristimantibacillus</taxon>
    </lineage>
</organism>
<dbReference type="InterPro" id="IPR036412">
    <property type="entry name" value="HAD-like_sf"/>
</dbReference>
<dbReference type="PANTHER" id="PTHR19288:SF25">
    <property type="entry name" value="PHOSPHATIDYLGLYCEROPHOSPHATASE GEP4, MITOCHONDRIAL"/>
    <property type="match status" value="1"/>
</dbReference>
<sequence>MIELFLPKMKVQSIYDIPLDRLYEQGIRGIVTDLDNTLVGAHAPLATEELVRWLEEVSAKGFEVVIVSNNNDSRVGKFAAPLQLPYIHAARKPAQRAFVKALNILKLEPAKTLMIGDQMMTDVFGGNRMGMFTVLVAPIAPLEEGIMTKVNRRLERIVISRLRKRSLWHEEETK</sequence>
<dbReference type="PANTHER" id="PTHR19288">
    <property type="entry name" value="4-NITROPHENYLPHOSPHATASE-RELATED"/>
    <property type="match status" value="1"/>
</dbReference>
<dbReference type="InterPro" id="IPR023214">
    <property type="entry name" value="HAD_sf"/>
</dbReference>
<dbReference type="InterPro" id="IPR010021">
    <property type="entry name" value="PGPP1/Gep4"/>
</dbReference>
<dbReference type="NCBIfam" id="TIGR01668">
    <property type="entry name" value="YqeG_hyp_ppase"/>
    <property type="match status" value="1"/>
</dbReference>
<evidence type="ECO:0000313" key="2">
    <source>
        <dbReference type="Proteomes" id="UP001056756"/>
    </source>
</evidence>
<dbReference type="CDD" id="cd16416">
    <property type="entry name" value="HAD_BsYqeG-like"/>
    <property type="match status" value="1"/>
</dbReference>
<dbReference type="SUPFAM" id="SSF56784">
    <property type="entry name" value="HAD-like"/>
    <property type="match status" value="1"/>
</dbReference>
<dbReference type="InterPro" id="IPR006549">
    <property type="entry name" value="HAD-SF_hydro_IIIA"/>
</dbReference>
<reference evidence="1" key="1">
    <citation type="submission" date="2022-05" db="EMBL/GenBank/DDBJ databases">
        <title>Novel bacterial taxa in a minimal lignocellulolytic consortium and its capacity to transform plastics disclosed by genome-resolved metagenomics.</title>
        <authorList>
            <person name="Rodriguez C.A.D."/>
            <person name="Diaz-Garcia L."/>
            <person name="Herrera K."/>
            <person name="Tarazona N.A."/>
            <person name="Sproer C."/>
            <person name="Overmann J."/>
            <person name="Jimenez D.J."/>
        </authorList>
    </citation>
    <scope>NUCLEOTIDE SEQUENCE</scope>
    <source>
        <strain evidence="1">MAG5</strain>
    </source>
</reference>
<dbReference type="NCBIfam" id="TIGR01662">
    <property type="entry name" value="HAD-SF-IIIA"/>
    <property type="match status" value="1"/>
</dbReference>
<dbReference type="EMBL" id="CP097899">
    <property type="protein sequence ID" value="URN93057.1"/>
    <property type="molecule type" value="Genomic_DNA"/>
</dbReference>
<dbReference type="Proteomes" id="UP001056756">
    <property type="component" value="Chromosome"/>
</dbReference>
<proteinExistence type="predicted"/>
<evidence type="ECO:0000313" key="1">
    <source>
        <dbReference type="EMBL" id="URN93057.1"/>
    </source>
</evidence>
<dbReference type="Pfam" id="PF13242">
    <property type="entry name" value="Hydrolase_like"/>
    <property type="match status" value="1"/>
</dbReference>
<dbReference type="KEGG" id="plig:NAG76_14545"/>
<name>A0A9J6ZB40_9BACL</name>
<gene>
    <name evidence="1" type="ORF">NAG76_14545</name>
</gene>
<protein>
    <submittedName>
        <fullName evidence="1">YqeG family HAD IIIA-type phosphatase</fullName>
    </submittedName>
</protein>
<dbReference type="Gene3D" id="3.40.50.1000">
    <property type="entry name" value="HAD superfamily/HAD-like"/>
    <property type="match status" value="1"/>
</dbReference>
<dbReference type="AlphaFoldDB" id="A0A9J6ZB40"/>
<dbReference type="GO" id="GO:0005737">
    <property type="term" value="C:cytoplasm"/>
    <property type="evidence" value="ECO:0007669"/>
    <property type="project" value="TreeGrafter"/>
</dbReference>
<dbReference type="GO" id="GO:0008962">
    <property type="term" value="F:phosphatidylglycerophosphatase activity"/>
    <property type="evidence" value="ECO:0007669"/>
    <property type="project" value="InterPro"/>
</dbReference>
<accession>A0A9J6ZB40</accession>